<dbReference type="GO" id="GO:0003677">
    <property type="term" value="F:DNA binding"/>
    <property type="evidence" value="ECO:0007669"/>
    <property type="project" value="UniProtKB-KW"/>
</dbReference>
<dbReference type="AlphaFoldDB" id="A0A2V5KZU7"/>
<dbReference type="RefSeq" id="WP_110839557.1">
    <property type="nucleotide sequence ID" value="NZ_QJVJ01000003.1"/>
</dbReference>
<feature type="transmembrane region" description="Helical" evidence="1">
    <location>
        <begin position="92"/>
        <end position="120"/>
    </location>
</feature>
<dbReference type="OrthoDB" id="6400183at2"/>
<protein>
    <submittedName>
        <fullName evidence="2">DNA-binding protein</fullName>
    </submittedName>
</protein>
<proteinExistence type="predicted"/>
<sequence>MISDYLREFGYLAVFVLSALPWLESAAIVALAVAFGLNPFWSGVLAFAGNWLTVLLVVFLFDRWHRSLDKRRGPDYRAKEESKKGKRAYRIWIKYGLPGLAILGPLFIGTEIAAAFAMGFKAPRKLVLAWMTGALAFWTVLFAVAAHYGLGTFGLIRTDVFPGA</sequence>
<keyword evidence="2" id="KW-0238">DNA-binding</keyword>
<name>A0A2V5KZU7_9BACL</name>
<comment type="caution">
    <text evidence="2">The sequence shown here is derived from an EMBL/GenBank/DDBJ whole genome shotgun (WGS) entry which is preliminary data.</text>
</comment>
<keyword evidence="1" id="KW-0812">Transmembrane</keyword>
<keyword evidence="1" id="KW-1133">Transmembrane helix</keyword>
<keyword evidence="3" id="KW-1185">Reference proteome</keyword>
<evidence type="ECO:0000256" key="1">
    <source>
        <dbReference type="SAM" id="Phobius"/>
    </source>
</evidence>
<organism evidence="2 3">
    <name type="scientific">Paenibacillus flagellatus</name>
    <dbReference type="NCBI Taxonomy" id="2211139"/>
    <lineage>
        <taxon>Bacteria</taxon>
        <taxon>Bacillati</taxon>
        <taxon>Bacillota</taxon>
        <taxon>Bacilli</taxon>
        <taxon>Bacillales</taxon>
        <taxon>Paenibacillaceae</taxon>
        <taxon>Paenibacillus</taxon>
    </lineage>
</organism>
<feature type="transmembrane region" description="Helical" evidence="1">
    <location>
        <begin position="12"/>
        <end position="34"/>
    </location>
</feature>
<dbReference type="Pfam" id="PF06695">
    <property type="entry name" value="Sm_multidrug_ex"/>
    <property type="match status" value="1"/>
</dbReference>
<dbReference type="EMBL" id="QJVJ01000003">
    <property type="protein sequence ID" value="PYI55756.1"/>
    <property type="molecule type" value="Genomic_DNA"/>
</dbReference>
<reference evidence="2 3" key="1">
    <citation type="submission" date="2018-05" db="EMBL/GenBank/DDBJ databases">
        <title>Paenibacillus flagellatus sp. nov., isolated from selenium mineral soil.</title>
        <authorList>
            <person name="Dai X."/>
        </authorList>
    </citation>
    <scope>NUCLEOTIDE SEQUENCE [LARGE SCALE GENOMIC DNA]</scope>
    <source>
        <strain evidence="2 3">DXL2</strain>
    </source>
</reference>
<feature type="transmembrane region" description="Helical" evidence="1">
    <location>
        <begin position="126"/>
        <end position="150"/>
    </location>
</feature>
<accession>A0A2V5KZU7</accession>
<feature type="transmembrane region" description="Helical" evidence="1">
    <location>
        <begin position="40"/>
        <end position="61"/>
    </location>
</feature>
<keyword evidence="1" id="KW-0472">Membrane</keyword>
<dbReference type="Proteomes" id="UP000247476">
    <property type="component" value="Unassembled WGS sequence"/>
</dbReference>
<gene>
    <name evidence="2" type="ORF">DLM86_08535</name>
</gene>
<dbReference type="InterPro" id="IPR009577">
    <property type="entry name" value="Sm_multidrug_ex"/>
</dbReference>
<evidence type="ECO:0000313" key="2">
    <source>
        <dbReference type="EMBL" id="PYI55756.1"/>
    </source>
</evidence>
<evidence type="ECO:0000313" key="3">
    <source>
        <dbReference type="Proteomes" id="UP000247476"/>
    </source>
</evidence>